<comment type="caution">
    <text evidence="1">The sequence shown here is derived from an EMBL/GenBank/DDBJ whole genome shotgun (WGS) entry which is preliminary data.</text>
</comment>
<evidence type="ECO:0000313" key="2">
    <source>
        <dbReference type="Proteomes" id="UP001219518"/>
    </source>
</evidence>
<gene>
    <name evidence="1" type="ORF">KUF71_014163</name>
</gene>
<reference evidence="1" key="2">
    <citation type="journal article" date="2023" name="BMC Genomics">
        <title>Pest status, molecular evolution, and epigenetic factors derived from the genome assembly of Frankliniella fusca, a thysanopteran phytovirus vector.</title>
        <authorList>
            <person name="Catto M.A."/>
            <person name="Labadie P.E."/>
            <person name="Jacobson A.L."/>
            <person name="Kennedy G.G."/>
            <person name="Srinivasan R."/>
            <person name="Hunt B.G."/>
        </authorList>
    </citation>
    <scope>NUCLEOTIDE SEQUENCE</scope>
    <source>
        <strain evidence="1">PL_HMW_Pooled</strain>
    </source>
</reference>
<proteinExistence type="predicted"/>
<dbReference type="Proteomes" id="UP001219518">
    <property type="component" value="Unassembled WGS sequence"/>
</dbReference>
<dbReference type="EMBL" id="JAHWGI010001240">
    <property type="protein sequence ID" value="KAK3925914.1"/>
    <property type="molecule type" value="Genomic_DNA"/>
</dbReference>
<protein>
    <submittedName>
        <fullName evidence="1">Natural killer cells antigen CD94</fullName>
    </submittedName>
</protein>
<accession>A0AAE1HR18</accession>
<dbReference type="AlphaFoldDB" id="A0AAE1HR18"/>
<reference evidence="1" key="1">
    <citation type="submission" date="2021-07" db="EMBL/GenBank/DDBJ databases">
        <authorList>
            <person name="Catto M.A."/>
            <person name="Jacobson A."/>
            <person name="Kennedy G."/>
            <person name="Labadie P."/>
            <person name="Hunt B.G."/>
            <person name="Srinivasan R."/>
        </authorList>
    </citation>
    <scope>NUCLEOTIDE SEQUENCE</scope>
    <source>
        <strain evidence="1">PL_HMW_Pooled</strain>
        <tissue evidence="1">Head</tissue>
    </source>
</reference>
<evidence type="ECO:0000313" key="1">
    <source>
        <dbReference type="EMBL" id="KAK3925914.1"/>
    </source>
</evidence>
<keyword evidence="2" id="KW-1185">Reference proteome</keyword>
<organism evidence="1 2">
    <name type="scientific">Frankliniella fusca</name>
    <dbReference type="NCBI Taxonomy" id="407009"/>
    <lineage>
        <taxon>Eukaryota</taxon>
        <taxon>Metazoa</taxon>
        <taxon>Ecdysozoa</taxon>
        <taxon>Arthropoda</taxon>
        <taxon>Hexapoda</taxon>
        <taxon>Insecta</taxon>
        <taxon>Pterygota</taxon>
        <taxon>Neoptera</taxon>
        <taxon>Paraneoptera</taxon>
        <taxon>Thysanoptera</taxon>
        <taxon>Terebrantia</taxon>
        <taxon>Thripoidea</taxon>
        <taxon>Thripidae</taxon>
        <taxon>Frankliniella</taxon>
    </lineage>
</organism>
<name>A0AAE1HR18_9NEOP</name>
<sequence>MLSLSDSNIIHVKLARRMQYVSNYMVGNVRPKLLYEAARNFVKKPLPMEERIELSTDWNFTSSDDDLNNFEDEFCTSNAISELTLLTTDNLDFMSASNFGIRMAPAEDYTPTSILFDENCEFLAFPKVSVWWAQNGT</sequence>